<dbReference type="InterPro" id="IPR011050">
    <property type="entry name" value="Pectin_lyase_fold/virulence"/>
</dbReference>
<dbReference type="InterPro" id="IPR011635">
    <property type="entry name" value="CARDB"/>
</dbReference>
<dbReference type="SMART" id="SM00710">
    <property type="entry name" value="PbH1"/>
    <property type="match status" value="6"/>
</dbReference>
<dbReference type="Pfam" id="PF07705">
    <property type="entry name" value="CARDB"/>
    <property type="match status" value="2"/>
</dbReference>
<dbReference type="InterPro" id="IPR012334">
    <property type="entry name" value="Pectin_lyas_fold"/>
</dbReference>
<dbReference type="InterPro" id="IPR033801">
    <property type="entry name" value="CBM6-CBM35-CBM36-like_1"/>
</dbReference>
<dbReference type="SUPFAM" id="SSF51126">
    <property type="entry name" value="Pectin lyase-like"/>
    <property type="match status" value="1"/>
</dbReference>
<evidence type="ECO:0000256" key="1">
    <source>
        <dbReference type="SAM" id="MobiDB-lite"/>
    </source>
</evidence>
<proteinExistence type="predicted"/>
<dbReference type="RefSeq" id="WP_312877152.1">
    <property type="nucleotide sequence ID" value="NZ_BAAATF010000010.1"/>
</dbReference>
<reference evidence="3 4" key="1">
    <citation type="submission" date="2020-07" db="EMBL/GenBank/DDBJ databases">
        <title>Sequencing the genomes of 1000 actinobacteria strains.</title>
        <authorList>
            <person name="Klenk H.-P."/>
        </authorList>
    </citation>
    <scope>NUCLEOTIDE SEQUENCE [LARGE SCALE GENOMIC DNA]</scope>
    <source>
        <strain evidence="3 4">DSM 44121</strain>
    </source>
</reference>
<dbReference type="InterPro" id="IPR006626">
    <property type="entry name" value="PbH1"/>
</dbReference>
<feature type="compositionally biased region" description="Basic and acidic residues" evidence="1">
    <location>
        <begin position="187"/>
        <end position="196"/>
    </location>
</feature>
<dbReference type="PANTHER" id="PTHR45713:SF6">
    <property type="entry name" value="F5_8 TYPE C DOMAIN-CONTAINING PROTEIN"/>
    <property type="match status" value="1"/>
</dbReference>
<name>A0A7W3JC60_9MICO</name>
<sequence length="1132" mass="117168">MTTPVDDDGRSGTMMFRSAARHAPRRGLAPGLLSALTATALAAVVLVPTTTAAAAPAVLSAGASAAASSANAPYLADNLTDGNSATYWESTNNSLPQWAQVDLGSGATVEEVVLKLPAGWEARTQTLSVQAGADGSAFTTLAASAQRRFDPASGNTVTIDVPNTEARYVRVAITANTGWPAGQLSELEVRGTRDTPDPEDPQDPTGTDLAAGRTIAASSTEWTYVAANANDGNTSTYWEGAGGQYPSTLAVTLESAAELSDVVVKLPPATAWGPRTQTFEVQGRTGSGDAWATLAPSAARAFSPATGNTVTVPVTGTAREVRLRFTANTGSGNGQVAELQVFGTPAANPNLTVTGVTATPASPTESDDVTLSAVVKNIGTRASTATDVSFTVDGDEVATGQVGALAAGAQATVTADVGTLTAGSYEIGAEADPSGAVAEQSETDNGYTRPDPLVVTEIASSDLVPTVAWTPTTPAAGETVTFSATIANRGSLATSSGAHGLTVVLRNGSGAVLRTLTGSVSGTIAPGATSQSVNLGTWTAADGSFDVTVTAAPDPTEVAAKRANNEATRSLFIGRGADLPFDTYEAEDGVSGGGATAVGPNRVVGDLAGEASGRKAVTLGQTGSYVEWTTRATANSLVVRFSMPDAAGGGGTNGSLGVYVDGQFVKNIDLTSRYAWLYGNEASPGNQPGQGAPRHIYDEANALLGRTVPAGSTIRLQKTASNPGPYTVDFVDLEQATAQANPDPARYVQPSGFTHQDVQNALDRFRMDTTGNLAGVYLPAGDYQTASKFQVYGKAVDIVGAGPWFTRFHAPAGQENTDIGFRAEGTANGSTFRDFAYFGNYTSRIDGPGKVFDFANVSDMTIDNIWVEHMICMFWAANMDSSEIKGSRIRNTFADALNMTNGSANNHVHNNQARGTGDDSFALFAATDAGGSGQRGNVFENLTSTNTWRAAGLAVYGGQDNTFRNIYIADTLVYSGVTISSLDFGYPMEGFGPAPTVFEGISVVRSGGHFWGAQVFPAVWLFSASKTFTAIRVNDLDIVDPTYSGIMFQTQYVGGQPVNPVQDTVFTDVSITGAQRSGDAYDAKSGYGIWANPLPEAGQGPAVGSATFNGLTFGNNFRDIENPTSTFTINRN</sequence>
<dbReference type="Gene3D" id="2.60.120.260">
    <property type="entry name" value="Galactose-binding domain-like"/>
    <property type="match status" value="3"/>
</dbReference>
<feature type="domain" description="F5/8 type C" evidence="2">
    <location>
        <begin position="202"/>
        <end position="344"/>
    </location>
</feature>
<gene>
    <name evidence="3" type="ORF">FHX71_004106</name>
</gene>
<dbReference type="InterPro" id="IPR000421">
    <property type="entry name" value="FA58C"/>
</dbReference>
<dbReference type="Pfam" id="PF22816">
    <property type="entry name" value="CatAgl_D2"/>
    <property type="match status" value="1"/>
</dbReference>
<keyword evidence="4" id="KW-1185">Reference proteome</keyword>
<dbReference type="AlphaFoldDB" id="A0A7W3JC60"/>
<dbReference type="EMBL" id="JACGWV010000002">
    <property type="protein sequence ID" value="MBA8810130.1"/>
    <property type="molecule type" value="Genomic_DNA"/>
</dbReference>
<dbReference type="Pfam" id="PF00754">
    <property type="entry name" value="F5_F8_type_C"/>
    <property type="match status" value="1"/>
</dbReference>
<accession>A0A7W3JC60</accession>
<feature type="region of interest" description="Disordered" evidence="1">
    <location>
        <begin position="182"/>
        <end position="209"/>
    </location>
</feature>
<dbReference type="InterPro" id="IPR013783">
    <property type="entry name" value="Ig-like_fold"/>
</dbReference>
<dbReference type="PANTHER" id="PTHR45713">
    <property type="entry name" value="FTP DOMAIN-CONTAINING PROTEIN"/>
    <property type="match status" value="1"/>
</dbReference>
<dbReference type="SUPFAM" id="SSF49785">
    <property type="entry name" value="Galactose-binding domain-like"/>
    <property type="match status" value="2"/>
</dbReference>
<dbReference type="InterPro" id="IPR051941">
    <property type="entry name" value="BG_Antigen-Binding_Lectin"/>
</dbReference>
<dbReference type="GO" id="GO:0005975">
    <property type="term" value="P:carbohydrate metabolic process"/>
    <property type="evidence" value="ECO:0007669"/>
    <property type="project" value="UniProtKB-ARBA"/>
</dbReference>
<evidence type="ECO:0000259" key="2">
    <source>
        <dbReference type="PROSITE" id="PS50022"/>
    </source>
</evidence>
<dbReference type="CDD" id="cd14490">
    <property type="entry name" value="CBM6-CBM35-CBM36_like_1"/>
    <property type="match status" value="1"/>
</dbReference>
<dbReference type="Gene3D" id="2.60.40.10">
    <property type="entry name" value="Immunoglobulins"/>
    <property type="match status" value="2"/>
</dbReference>
<dbReference type="Pfam" id="PF22815">
    <property type="entry name" value="CatAgl_D1"/>
    <property type="match status" value="1"/>
</dbReference>
<dbReference type="PROSITE" id="PS50022">
    <property type="entry name" value="FA58C_3"/>
    <property type="match status" value="2"/>
</dbReference>
<dbReference type="Pfam" id="PF22633">
    <property type="entry name" value="F5_F8_type_C_2"/>
    <property type="match status" value="1"/>
</dbReference>
<dbReference type="SMART" id="SM00231">
    <property type="entry name" value="FA58C"/>
    <property type="match status" value="1"/>
</dbReference>
<feature type="domain" description="F5/8 type C" evidence="2">
    <location>
        <begin position="42"/>
        <end position="192"/>
    </location>
</feature>
<evidence type="ECO:0000313" key="3">
    <source>
        <dbReference type="EMBL" id="MBA8810130.1"/>
    </source>
</evidence>
<organism evidence="3 4">
    <name type="scientific">Promicromonospora sukumoe</name>
    <dbReference type="NCBI Taxonomy" id="88382"/>
    <lineage>
        <taxon>Bacteria</taxon>
        <taxon>Bacillati</taxon>
        <taxon>Actinomycetota</taxon>
        <taxon>Actinomycetes</taxon>
        <taxon>Micrococcales</taxon>
        <taxon>Promicromonosporaceae</taxon>
        <taxon>Promicromonospora</taxon>
    </lineage>
</organism>
<dbReference type="InterPro" id="IPR008979">
    <property type="entry name" value="Galactose-bd-like_sf"/>
</dbReference>
<comment type="caution">
    <text evidence="3">The sequence shown here is derived from an EMBL/GenBank/DDBJ whole genome shotgun (WGS) entry which is preliminary data.</text>
</comment>
<protein>
    <recommendedName>
        <fullName evidence="2">F5/8 type C domain-containing protein</fullName>
    </recommendedName>
</protein>
<dbReference type="Proteomes" id="UP000540568">
    <property type="component" value="Unassembled WGS sequence"/>
</dbReference>
<dbReference type="InterPro" id="IPR055149">
    <property type="entry name" value="Agl_cat_D2"/>
</dbReference>
<evidence type="ECO:0000313" key="4">
    <source>
        <dbReference type="Proteomes" id="UP000540568"/>
    </source>
</evidence>
<dbReference type="Gene3D" id="2.160.20.10">
    <property type="entry name" value="Single-stranded right-handed beta-helix, Pectin lyase-like"/>
    <property type="match status" value="1"/>
</dbReference>